<dbReference type="Proteomes" id="UP001382455">
    <property type="component" value="Unassembled WGS sequence"/>
</dbReference>
<dbReference type="Pfam" id="PF13411">
    <property type="entry name" value="MerR_1"/>
    <property type="match status" value="1"/>
</dbReference>
<reference evidence="3 4" key="1">
    <citation type="submission" date="2023-12" db="EMBL/GenBank/DDBJ databases">
        <title>Friends and Foes: Symbiotic and Algicidal bacterial influence on Karenia brevis blooms.</title>
        <authorList>
            <person name="Fei C."/>
            <person name="Mohamed A.R."/>
            <person name="Booker A."/>
            <person name="Arshad M."/>
            <person name="Klass S."/>
            <person name="Ahn S."/>
            <person name="Gilbert P.M."/>
            <person name="Heil C.A."/>
            <person name="Martinez J.M."/>
            <person name="Amin S.A."/>
        </authorList>
    </citation>
    <scope>NUCLEOTIDE SEQUENCE [LARGE SCALE GENOMIC DNA]</scope>
    <source>
        <strain evidence="3 4">CE15</strain>
    </source>
</reference>
<dbReference type="PANTHER" id="PTHR30204">
    <property type="entry name" value="REDOX-CYCLING DRUG-SENSING TRANSCRIPTIONAL ACTIVATOR SOXR"/>
    <property type="match status" value="1"/>
</dbReference>
<sequence>MFIGEFSKRVGTTTKTIRHYEAIGLLPEAKRQGRYRVYDERYIETVKQIRLAQSLGFSLNQIKQLCQGANINYGLPKHVLLTALSEREAQLKTQIAKCQQQLNEIKSFNLLLDNSNCA</sequence>
<feature type="domain" description="HTH merR-type" evidence="2">
    <location>
        <begin position="1"/>
        <end position="68"/>
    </location>
</feature>
<dbReference type="SUPFAM" id="SSF46955">
    <property type="entry name" value="Putative DNA-binding domain"/>
    <property type="match status" value="1"/>
</dbReference>
<evidence type="ECO:0000256" key="1">
    <source>
        <dbReference type="ARBA" id="ARBA00023125"/>
    </source>
</evidence>
<dbReference type="RefSeq" id="WP_336436211.1">
    <property type="nucleotide sequence ID" value="NZ_JBAWKS010000002.1"/>
</dbReference>
<protein>
    <submittedName>
        <fullName evidence="3">MerR family transcriptional regulator</fullName>
    </submittedName>
</protein>
<evidence type="ECO:0000259" key="2">
    <source>
        <dbReference type="PROSITE" id="PS50937"/>
    </source>
</evidence>
<evidence type="ECO:0000313" key="4">
    <source>
        <dbReference type="Proteomes" id="UP001382455"/>
    </source>
</evidence>
<name>A0ABU8EW41_9GAMM</name>
<dbReference type="InterPro" id="IPR009061">
    <property type="entry name" value="DNA-bd_dom_put_sf"/>
</dbReference>
<dbReference type="EMBL" id="JBAWKS010000002">
    <property type="protein sequence ID" value="MEI4551195.1"/>
    <property type="molecule type" value="Genomic_DNA"/>
</dbReference>
<keyword evidence="1" id="KW-0238">DNA-binding</keyword>
<dbReference type="InterPro" id="IPR000551">
    <property type="entry name" value="MerR-type_HTH_dom"/>
</dbReference>
<organism evidence="3 4">
    <name type="scientific">Pseudoalteromonas spongiae</name>
    <dbReference type="NCBI Taxonomy" id="298657"/>
    <lineage>
        <taxon>Bacteria</taxon>
        <taxon>Pseudomonadati</taxon>
        <taxon>Pseudomonadota</taxon>
        <taxon>Gammaproteobacteria</taxon>
        <taxon>Alteromonadales</taxon>
        <taxon>Pseudoalteromonadaceae</taxon>
        <taxon>Pseudoalteromonas</taxon>
    </lineage>
</organism>
<dbReference type="InterPro" id="IPR047057">
    <property type="entry name" value="MerR_fam"/>
</dbReference>
<comment type="caution">
    <text evidence="3">The sequence shown here is derived from an EMBL/GenBank/DDBJ whole genome shotgun (WGS) entry which is preliminary data.</text>
</comment>
<dbReference type="SMART" id="SM00422">
    <property type="entry name" value="HTH_MERR"/>
    <property type="match status" value="1"/>
</dbReference>
<proteinExistence type="predicted"/>
<gene>
    <name evidence="3" type="ORF">WAE96_16095</name>
</gene>
<dbReference type="Gene3D" id="1.10.1660.10">
    <property type="match status" value="1"/>
</dbReference>
<dbReference type="PRINTS" id="PR00040">
    <property type="entry name" value="HTHMERR"/>
</dbReference>
<dbReference type="PANTHER" id="PTHR30204:SF93">
    <property type="entry name" value="HTH MERR-TYPE DOMAIN-CONTAINING PROTEIN"/>
    <property type="match status" value="1"/>
</dbReference>
<dbReference type="PROSITE" id="PS50937">
    <property type="entry name" value="HTH_MERR_2"/>
    <property type="match status" value="1"/>
</dbReference>
<accession>A0ABU8EW41</accession>
<evidence type="ECO:0000313" key="3">
    <source>
        <dbReference type="EMBL" id="MEI4551195.1"/>
    </source>
</evidence>
<keyword evidence="4" id="KW-1185">Reference proteome</keyword>